<dbReference type="OrthoDB" id="426056at2759"/>
<dbReference type="InterPro" id="IPR036397">
    <property type="entry name" value="RNaseH_sf"/>
</dbReference>
<feature type="region of interest" description="Disordered" evidence="1">
    <location>
        <begin position="1088"/>
        <end position="1216"/>
    </location>
</feature>
<dbReference type="Pfam" id="PF07727">
    <property type="entry name" value="RVT_2"/>
    <property type="match status" value="1"/>
</dbReference>
<accession>A0A1Q9EF95</accession>
<comment type="caution">
    <text evidence="3">The sequence shown here is derived from an EMBL/GenBank/DDBJ whole genome shotgun (WGS) entry which is preliminary data.</text>
</comment>
<proteinExistence type="predicted"/>
<gene>
    <name evidence="3" type="primary">GIP</name>
    <name evidence="3" type="ORF">AK812_SmicGene10617</name>
</gene>
<feature type="region of interest" description="Disordered" evidence="1">
    <location>
        <begin position="1680"/>
        <end position="1703"/>
    </location>
</feature>
<feature type="compositionally biased region" description="Basic and acidic residues" evidence="1">
    <location>
        <begin position="1088"/>
        <end position="1099"/>
    </location>
</feature>
<protein>
    <submittedName>
        <fullName evidence="3">Copia protein</fullName>
    </submittedName>
</protein>
<dbReference type="GO" id="GO:0015074">
    <property type="term" value="P:DNA integration"/>
    <property type="evidence" value="ECO:0007669"/>
    <property type="project" value="InterPro"/>
</dbReference>
<dbReference type="InterPro" id="IPR013103">
    <property type="entry name" value="RVT_2"/>
</dbReference>
<dbReference type="Gene3D" id="3.30.420.10">
    <property type="entry name" value="Ribonuclease H-like superfamily/Ribonuclease H"/>
    <property type="match status" value="1"/>
</dbReference>
<evidence type="ECO:0000259" key="2">
    <source>
        <dbReference type="PROSITE" id="PS50994"/>
    </source>
</evidence>
<feature type="region of interest" description="Disordered" evidence="1">
    <location>
        <begin position="3343"/>
        <end position="3364"/>
    </location>
</feature>
<dbReference type="Proteomes" id="UP000186817">
    <property type="component" value="Unassembled WGS sequence"/>
</dbReference>
<evidence type="ECO:0000313" key="4">
    <source>
        <dbReference type="Proteomes" id="UP000186817"/>
    </source>
</evidence>
<dbReference type="InterPro" id="IPR001584">
    <property type="entry name" value="Integrase_cat-core"/>
</dbReference>
<dbReference type="InterPro" id="IPR012337">
    <property type="entry name" value="RNaseH-like_sf"/>
</dbReference>
<feature type="compositionally biased region" description="Basic and acidic residues" evidence="1">
    <location>
        <begin position="1129"/>
        <end position="1139"/>
    </location>
</feature>
<feature type="region of interest" description="Disordered" evidence="1">
    <location>
        <begin position="2205"/>
        <end position="2234"/>
    </location>
</feature>
<feature type="compositionally biased region" description="Acidic residues" evidence="1">
    <location>
        <begin position="8"/>
        <end position="26"/>
    </location>
</feature>
<keyword evidence="4" id="KW-1185">Reference proteome</keyword>
<feature type="region of interest" description="Disordered" evidence="1">
    <location>
        <begin position="361"/>
        <end position="398"/>
    </location>
</feature>
<organism evidence="3 4">
    <name type="scientific">Symbiodinium microadriaticum</name>
    <name type="common">Dinoflagellate</name>
    <name type="synonym">Zooxanthella microadriatica</name>
    <dbReference type="NCBI Taxonomy" id="2951"/>
    <lineage>
        <taxon>Eukaryota</taxon>
        <taxon>Sar</taxon>
        <taxon>Alveolata</taxon>
        <taxon>Dinophyceae</taxon>
        <taxon>Suessiales</taxon>
        <taxon>Symbiodiniaceae</taxon>
        <taxon>Symbiodinium</taxon>
    </lineage>
</organism>
<name>A0A1Q9EF95_SYMMI</name>
<feature type="region of interest" description="Disordered" evidence="1">
    <location>
        <begin position="590"/>
        <end position="630"/>
    </location>
</feature>
<feature type="region of interest" description="Disordered" evidence="1">
    <location>
        <begin position="484"/>
        <end position="504"/>
    </location>
</feature>
<feature type="compositionally biased region" description="Low complexity" evidence="1">
    <location>
        <begin position="604"/>
        <end position="613"/>
    </location>
</feature>
<feature type="region of interest" description="Disordered" evidence="1">
    <location>
        <begin position="1"/>
        <end position="119"/>
    </location>
</feature>
<feature type="compositionally biased region" description="Low complexity" evidence="1">
    <location>
        <begin position="2176"/>
        <end position="2191"/>
    </location>
</feature>
<dbReference type="EMBL" id="LSRX01000167">
    <property type="protein sequence ID" value="OLQ06112.1"/>
    <property type="molecule type" value="Genomic_DNA"/>
</dbReference>
<feature type="compositionally biased region" description="Polar residues" evidence="1">
    <location>
        <begin position="493"/>
        <end position="503"/>
    </location>
</feature>
<dbReference type="GO" id="GO:0003676">
    <property type="term" value="F:nucleic acid binding"/>
    <property type="evidence" value="ECO:0007669"/>
    <property type="project" value="InterPro"/>
</dbReference>
<sequence>MPSGDGDTGADDAPEVTDTEDPDEELLAERADGYLDEFLGEGDTLEGEEEAGFADDQPVEAAAELRTPVRQGRSGPRSSGSNSSSQAAPTPPKASPTTSSEANRAQRRPRGNLPAAPVFDGDKKKDPLCFRKFVLKVDSYVEIAKNIIDESEIGLRLHAALVGDAADYLEDIPAKTFGTKEGWKILLRVLKEKFDERRMHKVGSAMKGFFRLDVAGKNMTMIEVADAMDKAARRCKEAGLVIPDEVLVYFLFEHTNSSLERQANVLLRRDAHRDQRAGGRARGAHETRWEYDPEWRLPSSGATEEQVANWLLDHDPAEMIAEQDMEELPEDLAKTLHSVMATHREYRQKLARAVQARGFYVNGGKGKKGSKGGGGKGSGKGKAKGSGKSSKGGGKTLNGMTLDELKAVTVCGDCGQKGHWRGDAACNAKKVNEVARHEAEDDDYDGGADGLDDWYGYGEEGDDDQWMAERYGYVVARTVQAATRTTTSPPNPSVTRPSSTSSAPMAALRNEAARTARGVNKVRAKAGQTMEVATSAVEEALRSDDFFASEAVTRLIKEAHKPTMSRSSAPEAVENAMRFFGITTVSPDGGLRDFLQDSGDQDGGDNSTDDSAGNQGGGDNTGDDSGDQDGAVIDLDKLRRSFPARRAHWMPGSSRSVLSNRRAPPEVEAGKDYLTIDTACENTVVGQRLLDRILGRWQADFGLVPKEEDENEFYCFGPGEPKRSTRRVHLPVGLGGRAVVISTSVIDDRDLHEIPFLAGQDFLTFSEAVIYMGRRLVTFPVLCGATVLALLDATGHLVLELDNFPDGGWPAGLSPDAAAYAGMIFQGTSGTRCRDVSQGQRLTEPEPLAHQEKYTDLREISERMSQQLTHKYEPNLDDLNSDLQPFQCILPVDHWQFCVDSGMHVRHHLRPRTSLFELSEVADGPEARWLRGERVTVIHGVSEPLWDLWGTGAREQHLPVSWTGMTIFISADGAWPSELPVARSSPAISVKDPNGAVLLVSPASLLPLETNKKVLQFDVGARNRKDPEIPATRRTGDFQMMSQPFAKRPQERYQHATAGPEQQEVQGTLVMAAVRDQGDVAVRPDRPHGGLHQLREEHALPGTSTYRVCRGDGRDGDRALVVGGPYKPEAAKQEGREPELPGEPLPLRPPGGRQPATREQAREVSRLPVVRHGVQGDGRGLPRADLGGQGAGLPGARQAQQAGRQGDGAPGDQGTKAELNRHGILSKLVRMLFVLGSCLYSSGIQRLPADELADLSSNAFGAFGGSSLLDFGAAPAPQGQGAGAAAGDGVGHRVDIQHGRLKKLRSGQRKRIVHRARVALESSQAQKEMIEQRAGRRPRRLLRRQHDLLELYLDEAWITQRAAGRWGFHAVEPLILLPGRGHDFRLPSSRRWLLERLDVWDPGLVYISYPCLRWASLDRPTAQHEDDTAAVEATLREHEASFFDFCEAVAQSQARRGGHVVVCAPVPLEQWPGGHIKDAYHEVLFGLAKFPADVGKHAVRHFVSDASFAEYLSVLERDFGNQAGLEDAVCRAYWVLFVADSFGAILDYDIEWPLAVKHRQVHFVRANEDEDKWKPLLDQAMEILGRKVQHNIFLDPETDLYKKIVALVPWEIHNVQIAYLPKAKRVRPGLERDHRLSVVLHNDDTIVIEQEELPNVQAPRERFVLPARVGIFVLGHAPGEPGEAVPASQHGVHPPETGETAEDHEREVMQEIGLVRDDYSDEVWFVGPPLTAEQKRLAPFIVKAHRNLGHPRAEDLTRALAQNAKVQPEAVTLSRRLRCATCERTKRPLPPRPASFKVLGSFNDRVCLDLLHLRDARNQPHWFLHVLEPNGSFNVFYPIQSRDPQHVLEVFTNIWMSWAGPPAKAWLDRDGAFEAEFLERLQALGTEVDNPAAEAHWQAGEVESFNRAFKYVAVKLIDEKQLAGPLEMKLLAAEVGQCMNEKVRTSGCSAYQWVFGKNPRVPCDLLSPDGKLEALQGLDHDAELRLRAWIRAQADSKLAEFRTNEALRNAVLRMPRPPRHHYEPGDLVAFWRNAKTRRGKRVPPGWFRATVVGPHKGDASQSNFWVTSGGRCVLVSKEQLRPAFGTELWRVQERDLENILQMPPDSYYDEVGDGPAEDDATAEQPGEIMPMYEPDLEIYSPSLPAQDSEQSQEDEGQAVVEELPAPSRDGSDRTQPSPTAAPAASTAAPGTPVAQLFENQEWRYRDLPPADPSRRQQLEEETAAQEPENKKPRLDVDEAVVSALEAHQHSGPYLPLTYEEKFANPRDLFAQNVFCDWPWTTGQTRTWVTRKDQKALEKEIPRHLIPEEQQHLYEEARRKEWDTWKKFEAVKPLDQQASQWVEQNVDRGRILSTRFCYRNKNAAYPWLEVRAKARLVCRGDQDPDLLTLRRDAPTLTRFGLMIILQIAASFQEFFLFNSDITGAFLQGSQELSNRKEQLFLRQPAEGLPGLSKGQLLLVIRGIFGLANSPRLFWRHLRDTLLRLGFVQSCLDKALFMYYVSGELVLILGTHVDDLLGTGKPGPADEILEKIKSEFDFGAWADSRTEPVLEYGGKQIRKIDGKVELSQEKFIQALTVEPVPRWRSATPNAELLPKELTELRSGGGCLHWLTGQTRPDLAAATSLAMSGKPTVAHLQEVNRLLKDAKASQDWKLNFAPVDLTTARVVAYTDASWANHEDLRSQAGYLVFVTGRDVFTVNGDNASLVEWRSHRIQRRCRSTLAAETMSMDAGFDAAIFVRELLAEALVEKYKPTQSGRLPEWFLTPHVVTDCRSLYDLVTKDGPLGATQEKRLTLDIGAIRESAEELDRDCENLKETFRWADSASQLADHLTKKKPSWQLREALGQNSLSLKKIVGVPPSDNPALTDKVKLNALCMRIAKRPLQKGETVYDTQQLGVGKVGSASCSACLSGNVPCFSFITVITQLLSASFDRTCSSLALSIACTSRLHSHRTLAVEMCARWRSSSACCRLVPKLWPKYNLDTGEQRLAVLCTVVYLLVAALWGWDQYRLVQYSTEHPTFSYNEGSFADEVMPQFNITIIPLTNFNRQKYNCHMGRSQFQIYFVGGNRSVYIDTDQLPIDHLKWHDFGGDSVHTGLYYTVLPLPFRFAFRRRSAGAVESYQILNDWWLQGQKCFDGSFQPTECPRESSRVDFYYTFHQNVENDTAHCMPDIRDLFLTSADAREVLEKATASMTFDLVASPGSIVPILARSFRGGMFIPANPTPDRGCRTVLPVSSVETNRLGKITRGTDFEESMQATVQGVSFEPVEGFCGMTMIPLTKKTATYYAQYGPLDALTHWFTVMHACLAVVFCLFKSSPMVPYYYRQGRWADAYRKLLDGAAQRDLELQGIEDPGHMSPPGLLMSETSETAP</sequence>
<feature type="compositionally biased region" description="Basic and acidic residues" evidence="1">
    <location>
        <begin position="2205"/>
        <end position="2218"/>
    </location>
</feature>
<feature type="region of interest" description="Disordered" evidence="1">
    <location>
        <begin position="2100"/>
        <end position="2122"/>
    </location>
</feature>
<feature type="region of interest" description="Disordered" evidence="1">
    <location>
        <begin position="2138"/>
        <end position="2191"/>
    </location>
</feature>
<evidence type="ECO:0000256" key="1">
    <source>
        <dbReference type="SAM" id="MobiDB-lite"/>
    </source>
</evidence>
<feature type="domain" description="Integrase catalytic" evidence="2">
    <location>
        <begin position="1789"/>
        <end position="1970"/>
    </location>
</feature>
<evidence type="ECO:0000313" key="3">
    <source>
        <dbReference type="EMBL" id="OLQ06112.1"/>
    </source>
</evidence>
<feature type="compositionally biased region" description="Acidic residues" evidence="1">
    <location>
        <begin position="34"/>
        <end position="53"/>
    </location>
</feature>
<reference evidence="3 4" key="1">
    <citation type="submission" date="2016-02" db="EMBL/GenBank/DDBJ databases">
        <title>Genome analysis of coral dinoflagellate symbionts highlights evolutionary adaptations to a symbiotic lifestyle.</title>
        <authorList>
            <person name="Aranda M."/>
            <person name="Li Y."/>
            <person name="Liew Y.J."/>
            <person name="Baumgarten S."/>
            <person name="Simakov O."/>
            <person name="Wilson M."/>
            <person name="Piel J."/>
            <person name="Ashoor H."/>
            <person name="Bougouffa S."/>
            <person name="Bajic V.B."/>
            <person name="Ryu T."/>
            <person name="Ravasi T."/>
            <person name="Bayer T."/>
            <person name="Micklem G."/>
            <person name="Kim H."/>
            <person name="Bhak J."/>
            <person name="Lajeunesse T.C."/>
            <person name="Voolstra C.R."/>
        </authorList>
    </citation>
    <scope>NUCLEOTIDE SEQUENCE [LARGE SCALE GENOMIC DNA]</scope>
    <source>
        <strain evidence="3 4">CCMP2467</strain>
    </source>
</reference>
<dbReference type="PROSITE" id="PS50994">
    <property type="entry name" value="INTEGRASE"/>
    <property type="match status" value="1"/>
</dbReference>
<feature type="compositionally biased region" description="Low complexity" evidence="1">
    <location>
        <begin position="1194"/>
        <end position="1204"/>
    </location>
</feature>
<dbReference type="SUPFAM" id="SSF53098">
    <property type="entry name" value="Ribonuclease H-like"/>
    <property type="match status" value="1"/>
</dbReference>
<feature type="compositionally biased region" description="Low complexity" evidence="1">
    <location>
        <begin position="70"/>
        <end position="88"/>
    </location>
</feature>
<feature type="compositionally biased region" description="Basic and acidic residues" evidence="1">
    <location>
        <begin position="1109"/>
        <end position="1118"/>
    </location>
</feature>
<feature type="compositionally biased region" description="Acidic residues" evidence="1">
    <location>
        <begin position="2107"/>
        <end position="2121"/>
    </location>
</feature>